<dbReference type="InterPro" id="IPR016185">
    <property type="entry name" value="PreATP-grasp_dom_sf"/>
</dbReference>
<evidence type="ECO:0000256" key="7">
    <source>
        <dbReference type="ARBA" id="ARBA00022490"/>
    </source>
</evidence>
<evidence type="ECO:0000256" key="2">
    <source>
        <dbReference type="ARBA" id="ARBA00003921"/>
    </source>
</evidence>
<dbReference type="FunFam" id="3.30.1490.20:FF:000007">
    <property type="entry name" value="D-alanine--D-alanine ligase"/>
    <property type="match status" value="1"/>
</dbReference>
<dbReference type="InterPro" id="IPR011761">
    <property type="entry name" value="ATP-grasp"/>
</dbReference>
<feature type="binding site" evidence="25">
    <location>
        <position position="288"/>
    </location>
    <ligand>
        <name>Mg(2+)</name>
        <dbReference type="ChEBI" id="CHEBI:18420"/>
        <label>1</label>
    </ligand>
</feature>
<evidence type="ECO:0000313" key="28">
    <source>
        <dbReference type="EMBL" id="CDZ99671.1"/>
    </source>
</evidence>
<feature type="active site" evidence="23">
    <location>
        <position position="312"/>
    </location>
</feature>
<evidence type="ECO:0000256" key="10">
    <source>
        <dbReference type="ARBA" id="ARBA00022741"/>
    </source>
</evidence>
<dbReference type="GO" id="GO:0008716">
    <property type="term" value="F:D-alanine-D-alanine ligase activity"/>
    <property type="evidence" value="ECO:0007669"/>
    <property type="project" value="UniProtKB-UniRule"/>
</dbReference>
<dbReference type="GO" id="GO:0005524">
    <property type="term" value="F:ATP binding"/>
    <property type="evidence" value="ECO:0007669"/>
    <property type="project" value="UniProtKB-UniRule"/>
</dbReference>
<dbReference type="GO" id="GO:0009252">
    <property type="term" value="P:peptidoglycan biosynthetic process"/>
    <property type="evidence" value="ECO:0007669"/>
    <property type="project" value="UniProtKB-UniRule"/>
</dbReference>
<dbReference type="PROSITE" id="PS00843">
    <property type="entry name" value="DALA_DALA_LIGASE_1"/>
    <property type="match status" value="1"/>
</dbReference>
<comment type="function">
    <text evidence="2 22">Cell wall formation.</text>
</comment>
<dbReference type="Gene3D" id="3.30.1490.20">
    <property type="entry name" value="ATP-grasp fold, A domain"/>
    <property type="match status" value="1"/>
</dbReference>
<comment type="pathway">
    <text evidence="4 22">Cell wall biogenesis; peptidoglycan biosynthesis.</text>
</comment>
<dbReference type="RefSeq" id="WP_035808270.1">
    <property type="nucleotide sequence ID" value="NZ_CCSE01000001.1"/>
</dbReference>
<dbReference type="PROSITE" id="PS00844">
    <property type="entry name" value="DALA_DALA_LIGASE_2"/>
    <property type="match status" value="1"/>
</dbReference>
<comment type="catalytic activity">
    <reaction evidence="17 22">
        <text>2 D-alanine + ATP = D-alanyl-D-alanine + ADP + phosphate + H(+)</text>
        <dbReference type="Rhea" id="RHEA:11224"/>
        <dbReference type="ChEBI" id="CHEBI:15378"/>
        <dbReference type="ChEBI" id="CHEBI:30616"/>
        <dbReference type="ChEBI" id="CHEBI:43474"/>
        <dbReference type="ChEBI" id="CHEBI:57416"/>
        <dbReference type="ChEBI" id="CHEBI:57822"/>
        <dbReference type="ChEBI" id="CHEBI:456216"/>
        <dbReference type="EC" id="6.3.2.4"/>
    </reaction>
</comment>
<evidence type="ECO:0000256" key="25">
    <source>
        <dbReference type="PIRSR" id="PIRSR039102-3"/>
    </source>
</evidence>
<dbReference type="InterPro" id="IPR011095">
    <property type="entry name" value="Dala_Dala_lig_C"/>
</dbReference>
<dbReference type="eggNOG" id="COG1181">
    <property type="taxonomic scope" value="Bacteria"/>
</dbReference>
<evidence type="ECO:0000256" key="24">
    <source>
        <dbReference type="PIRSR" id="PIRSR039102-2"/>
    </source>
</evidence>
<evidence type="ECO:0000256" key="16">
    <source>
        <dbReference type="ARBA" id="ARBA00023316"/>
    </source>
</evidence>
<dbReference type="FunFam" id="3.30.470.20:FF:000008">
    <property type="entry name" value="D-alanine--D-alanine ligase"/>
    <property type="match status" value="1"/>
</dbReference>
<dbReference type="HOGENOM" id="CLU_039268_0_1_9"/>
<feature type="binding site" evidence="24">
    <location>
        <begin position="169"/>
        <end position="171"/>
    </location>
    <ligand>
        <name>ATP</name>
        <dbReference type="ChEBI" id="CHEBI:30616"/>
    </ligand>
</feature>
<evidence type="ECO:0000256" key="20">
    <source>
        <dbReference type="ARBA" id="ARBA00076288"/>
    </source>
</evidence>
<dbReference type="PANTHER" id="PTHR23132:SF25">
    <property type="entry name" value="D-ALANINE--D-ALANINE LIGASE A"/>
    <property type="match status" value="1"/>
</dbReference>
<dbReference type="GO" id="GO:0008360">
    <property type="term" value="P:regulation of cell shape"/>
    <property type="evidence" value="ECO:0007669"/>
    <property type="project" value="UniProtKB-KW"/>
</dbReference>
<keyword evidence="14 22" id="KW-0573">Peptidoglycan synthesis</keyword>
<feature type="domain" description="ATP-grasp" evidence="27">
    <location>
        <begin position="131"/>
        <end position="334"/>
    </location>
</feature>
<evidence type="ECO:0000256" key="17">
    <source>
        <dbReference type="ARBA" id="ARBA00047614"/>
    </source>
</evidence>
<evidence type="ECO:0000256" key="6">
    <source>
        <dbReference type="ARBA" id="ARBA00012216"/>
    </source>
</evidence>
<protein>
    <recommendedName>
        <fullName evidence="19 22">D-alanine--D-alanine ligase</fullName>
        <ecNumber evidence="6 22">6.3.2.4</ecNumber>
    </recommendedName>
    <alternativeName>
        <fullName evidence="21 22">D-Ala-D-Ala ligase</fullName>
    </alternativeName>
    <alternativeName>
        <fullName evidence="20 22">D-alanylalanine synthetase</fullName>
    </alternativeName>
</protein>
<evidence type="ECO:0000256" key="14">
    <source>
        <dbReference type="ARBA" id="ARBA00022984"/>
    </source>
</evidence>
<keyword evidence="9 25" id="KW-0479">Metal-binding</keyword>
<feature type="binding site" evidence="25">
    <location>
        <position position="301"/>
    </location>
    <ligand>
        <name>Mg(2+)</name>
        <dbReference type="ChEBI" id="CHEBI:18420"/>
        <label>1</label>
    </ligand>
</feature>
<comment type="cofactor">
    <cofactor evidence="25">
        <name>Mg(2+)</name>
        <dbReference type="ChEBI" id="CHEBI:18420"/>
    </cofactor>
    <cofactor evidence="25">
        <name>Mn(2+)</name>
        <dbReference type="ChEBI" id="CHEBI:29035"/>
    </cofactor>
    <text evidence="25">Binds 2 magnesium or manganese ions per subunit.</text>
</comment>
<evidence type="ECO:0000256" key="13">
    <source>
        <dbReference type="ARBA" id="ARBA00022960"/>
    </source>
</evidence>
<dbReference type="EMBL" id="CCSE01000001">
    <property type="protein sequence ID" value="CDZ99671.1"/>
    <property type="molecule type" value="Genomic_DNA"/>
</dbReference>
<keyword evidence="10 24" id="KW-0547">Nucleotide-binding</keyword>
<dbReference type="SUPFAM" id="SSF52440">
    <property type="entry name" value="PreATP-grasp domain"/>
    <property type="match status" value="1"/>
</dbReference>
<evidence type="ECO:0000256" key="8">
    <source>
        <dbReference type="ARBA" id="ARBA00022598"/>
    </source>
</evidence>
<reference evidence="28 29" key="1">
    <citation type="submission" date="2014-07" db="EMBL/GenBank/DDBJ databases">
        <authorList>
            <person name="Urmite Genomes Urmite Genomes"/>
        </authorList>
    </citation>
    <scope>NUCLEOTIDE SEQUENCE [LARGE SCALE GENOMIC DNA]</scope>
    <source>
        <strain evidence="28 29">13MG44_air</strain>
    </source>
</reference>
<dbReference type="STRING" id="1461582.BN1048_00594"/>
<evidence type="ECO:0000256" key="12">
    <source>
        <dbReference type="ARBA" id="ARBA00022842"/>
    </source>
</evidence>
<dbReference type="OrthoDB" id="9813261at2"/>
<keyword evidence="13 22" id="KW-0133">Cell shape</keyword>
<dbReference type="Pfam" id="PF01820">
    <property type="entry name" value="Dala_Dala_lig_N"/>
    <property type="match status" value="1"/>
</dbReference>
<dbReference type="InterPro" id="IPR013815">
    <property type="entry name" value="ATP_grasp_subdomain_1"/>
</dbReference>
<dbReference type="GO" id="GO:0071555">
    <property type="term" value="P:cell wall organization"/>
    <property type="evidence" value="ECO:0007669"/>
    <property type="project" value="UniProtKB-KW"/>
</dbReference>
<feature type="binding site" evidence="25">
    <location>
        <position position="303"/>
    </location>
    <ligand>
        <name>Mg(2+)</name>
        <dbReference type="ChEBI" id="CHEBI:18420"/>
        <label>2</label>
    </ligand>
</feature>
<keyword evidence="29" id="KW-1185">Reference proteome</keyword>
<evidence type="ECO:0000256" key="1">
    <source>
        <dbReference type="ARBA" id="ARBA00001936"/>
    </source>
</evidence>
<dbReference type="PROSITE" id="PS50975">
    <property type="entry name" value="ATP_GRASP"/>
    <property type="match status" value="1"/>
</dbReference>
<feature type="binding site" evidence="24">
    <location>
        <begin position="177"/>
        <end position="178"/>
    </location>
    <ligand>
        <name>ATP</name>
        <dbReference type="ChEBI" id="CHEBI:30616"/>
    </ligand>
</feature>
<dbReference type="AlphaFoldDB" id="A0A078M4U6"/>
<dbReference type="UniPathway" id="UPA00219"/>
<dbReference type="Gene3D" id="3.30.470.20">
    <property type="entry name" value="ATP-grasp fold, B domain"/>
    <property type="match status" value="1"/>
</dbReference>
<dbReference type="Gene3D" id="3.40.50.20">
    <property type="match status" value="1"/>
</dbReference>
<feature type="binding site" evidence="24">
    <location>
        <begin position="300"/>
        <end position="301"/>
    </location>
    <ligand>
        <name>ATP</name>
        <dbReference type="ChEBI" id="CHEBI:30616"/>
    </ligand>
</feature>
<evidence type="ECO:0000256" key="23">
    <source>
        <dbReference type="PIRSR" id="PIRSR039102-1"/>
    </source>
</evidence>
<comment type="similarity">
    <text evidence="5 22">Belongs to the D-alanine--D-alanine ligase family.</text>
</comment>
<feature type="binding site" evidence="24">
    <location>
        <begin position="207"/>
        <end position="214"/>
    </location>
    <ligand>
        <name>ATP</name>
        <dbReference type="ChEBI" id="CHEBI:30616"/>
    </ligand>
</feature>
<keyword evidence="11 26" id="KW-0067">ATP-binding</keyword>
<evidence type="ECO:0000256" key="15">
    <source>
        <dbReference type="ARBA" id="ARBA00023211"/>
    </source>
</evidence>
<keyword evidence="8 22" id="KW-0436">Ligase</keyword>
<evidence type="ECO:0000256" key="11">
    <source>
        <dbReference type="ARBA" id="ARBA00022840"/>
    </source>
</evidence>
<dbReference type="InterPro" id="IPR011127">
    <property type="entry name" value="Dala_Dala_lig_N"/>
</dbReference>
<dbReference type="GO" id="GO:0046872">
    <property type="term" value="F:metal ion binding"/>
    <property type="evidence" value="ECO:0007669"/>
    <property type="project" value="UniProtKB-KW"/>
</dbReference>
<evidence type="ECO:0000313" key="29">
    <source>
        <dbReference type="Proteomes" id="UP000044136"/>
    </source>
</evidence>
<keyword evidence="7 22" id="KW-0963">Cytoplasm</keyword>
<evidence type="ECO:0000256" key="19">
    <source>
        <dbReference type="ARBA" id="ARBA00068427"/>
    </source>
</evidence>
<name>A0A078M4U6_9STAP</name>
<dbReference type="EC" id="6.3.2.4" evidence="6 22"/>
<organism evidence="28 29">
    <name type="scientific">Jeotgalicoccus saudimassiliensis</name>
    <dbReference type="NCBI Taxonomy" id="1461582"/>
    <lineage>
        <taxon>Bacteria</taxon>
        <taxon>Bacillati</taxon>
        <taxon>Bacillota</taxon>
        <taxon>Bacilli</taxon>
        <taxon>Bacillales</taxon>
        <taxon>Staphylococcaceae</taxon>
        <taxon>Jeotgalicoccus</taxon>
    </lineage>
</organism>
<dbReference type="InterPro" id="IPR000291">
    <property type="entry name" value="D-Ala_lig_Van_CS"/>
</dbReference>
<comment type="cofactor">
    <cofactor evidence="1">
        <name>Mn(2+)</name>
        <dbReference type="ChEBI" id="CHEBI:29035"/>
    </cofactor>
</comment>
<accession>A0A078M4U6</accession>
<feature type="active site" evidence="23">
    <location>
        <position position="177"/>
    </location>
</feature>
<gene>
    <name evidence="28" type="primary">ddlA_1</name>
    <name evidence="22" type="synonym">ddl</name>
    <name evidence="28" type="ORF">BN1048_00594</name>
</gene>
<comment type="subcellular location">
    <subcellularLocation>
        <location evidence="3 22">Cytoplasm</location>
    </subcellularLocation>
</comment>
<sequence>MSKISIGIIYGGKSTEHEISMRSAESVLTVLDKKRYDINLIYITKSGEWLLTKAEDLFNWKEKSAEKVRIVSPGRIEGTDINKQLDVVIPILHGTMGEDGTVQGLLELAEVPYVGCNVRSSAICMDKDITKKLLKSEGIDVAKSVVFKYNEKNKANFNKTKEKLSLPMFVKPVNQGSSVGVSKVTDEKSFYNAIDEAFKYDTKVMVESAINGREIEVAILGNMDPFVSLPGEIISNTEFYSYESKYIDEKGASLEIPAKLNSFQVTALQEVALKTFKILDCEGLGRVDMFLTDDNEIFVNEVNTFPGFTNISMYPKLLEVSGIEYSSLIERLIELALQTHKLKTDLRKSLIK</sequence>
<evidence type="ECO:0000256" key="21">
    <source>
        <dbReference type="ARBA" id="ARBA00077154"/>
    </source>
</evidence>
<evidence type="ECO:0000256" key="5">
    <source>
        <dbReference type="ARBA" id="ARBA00010871"/>
    </source>
</evidence>
<keyword evidence="12 25" id="KW-0460">Magnesium</keyword>
<keyword evidence="16 22" id="KW-0961">Cell wall biogenesis/degradation</keyword>
<feature type="binding site" evidence="25">
    <location>
        <position position="301"/>
    </location>
    <ligand>
        <name>Mg(2+)</name>
        <dbReference type="ChEBI" id="CHEBI:18420"/>
        <label>2</label>
    </ligand>
</feature>
<dbReference type="NCBIfam" id="TIGR01205">
    <property type="entry name" value="D_ala_D_alaTIGR"/>
    <property type="match status" value="1"/>
</dbReference>
<evidence type="ECO:0000256" key="4">
    <source>
        <dbReference type="ARBA" id="ARBA00004752"/>
    </source>
</evidence>
<dbReference type="GO" id="GO:0005829">
    <property type="term" value="C:cytosol"/>
    <property type="evidence" value="ECO:0007669"/>
    <property type="project" value="TreeGrafter"/>
</dbReference>
<evidence type="ECO:0000256" key="3">
    <source>
        <dbReference type="ARBA" id="ARBA00004496"/>
    </source>
</evidence>
<evidence type="ECO:0000256" key="9">
    <source>
        <dbReference type="ARBA" id="ARBA00022723"/>
    </source>
</evidence>
<feature type="binding site" evidence="24">
    <location>
        <position position="127"/>
    </location>
    <ligand>
        <name>ATP</name>
        <dbReference type="ChEBI" id="CHEBI:30616"/>
    </ligand>
</feature>
<dbReference type="InterPro" id="IPR005905">
    <property type="entry name" value="D_ala_D_ala"/>
</dbReference>
<feature type="active site" evidence="23">
    <location>
        <position position="16"/>
    </location>
</feature>
<comment type="pathway">
    <text evidence="18">Glycan biosynthesis.</text>
</comment>
<evidence type="ECO:0000256" key="22">
    <source>
        <dbReference type="HAMAP-Rule" id="MF_00047"/>
    </source>
</evidence>
<dbReference type="PIRSF" id="PIRSF039102">
    <property type="entry name" value="Ddl/VanB"/>
    <property type="match status" value="1"/>
</dbReference>
<dbReference type="NCBIfam" id="NF002528">
    <property type="entry name" value="PRK01966.1-4"/>
    <property type="match status" value="1"/>
</dbReference>
<dbReference type="SUPFAM" id="SSF56059">
    <property type="entry name" value="Glutathione synthetase ATP-binding domain-like"/>
    <property type="match status" value="1"/>
</dbReference>
<proteinExistence type="inferred from homology"/>
<evidence type="ECO:0000256" key="26">
    <source>
        <dbReference type="PROSITE-ProRule" id="PRU00409"/>
    </source>
</evidence>
<dbReference type="Pfam" id="PF07478">
    <property type="entry name" value="Dala_Dala_lig_C"/>
    <property type="match status" value="1"/>
</dbReference>
<dbReference type="HAMAP" id="MF_00047">
    <property type="entry name" value="Dala_Dala_lig"/>
    <property type="match status" value="1"/>
</dbReference>
<dbReference type="Proteomes" id="UP000044136">
    <property type="component" value="Unassembled WGS sequence"/>
</dbReference>
<evidence type="ECO:0000259" key="27">
    <source>
        <dbReference type="PROSITE" id="PS50975"/>
    </source>
</evidence>
<dbReference type="NCBIfam" id="NF002378">
    <property type="entry name" value="PRK01372.1"/>
    <property type="match status" value="1"/>
</dbReference>
<keyword evidence="15 25" id="KW-0464">Manganese</keyword>
<evidence type="ECO:0000256" key="18">
    <source>
        <dbReference type="ARBA" id="ARBA00060592"/>
    </source>
</evidence>
<dbReference type="PANTHER" id="PTHR23132">
    <property type="entry name" value="D-ALANINE--D-ALANINE LIGASE"/>
    <property type="match status" value="1"/>
</dbReference>